<dbReference type="InterPro" id="IPR006059">
    <property type="entry name" value="SBP"/>
</dbReference>
<feature type="signal peptide" evidence="1">
    <location>
        <begin position="1"/>
        <end position="23"/>
    </location>
</feature>
<dbReference type="RefSeq" id="WP_133529863.1">
    <property type="nucleotide sequence ID" value="NZ_JBQPXQ010000014.1"/>
</dbReference>
<dbReference type="Gene3D" id="3.40.190.10">
    <property type="entry name" value="Periplasmic binding protein-like II"/>
    <property type="match status" value="2"/>
</dbReference>
<dbReference type="InterPro" id="IPR050490">
    <property type="entry name" value="Bact_solute-bd_prot1"/>
</dbReference>
<dbReference type="PANTHER" id="PTHR43649">
    <property type="entry name" value="ARABINOSE-BINDING PROTEIN-RELATED"/>
    <property type="match status" value="1"/>
</dbReference>
<dbReference type="SUPFAM" id="SSF53850">
    <property type="entry name" value="Periplasmic binding protein-like II"/>
    <property type="match status" value="1"/>
</dbReference>
<protein>
    <submittedName>
        <fullName evidence="2">Carbohydrate ABC transporter substrate-binding protein (CUT1 family)</fullName>
    </submittedName>
</protein>
<evidence type="ECO:0000313" key="3">
    <source>
        <dbReference type="Proteomes" id="UP000295176"/>
    </source>
</evidence>
<dbReference type="PANTHER" id="PTHR43649:SF12">
    <property type="entry name" value="DIACETYLCHITOBIOSE BINDING PROTEIN DASA"/>
    <property type="match status" value="1"/>
</dbReference>
<dbReference type="Pfam" id="PF01547">
    <property type="entry name" value="SBP_bac_1"/>
    <property type="match status" value="1"/>
</dbReference>
<gene>
    <name evidence="2" type="ORF">C7957_1054</name>
</gene>
<keyword evidence="1" id="KW-0732">Signal</keyword>
<dbReference type="Proteomes" id="UP000295176">
    <property type="component" value="Unassembled WGS sequence"/>
</dbReference>
<comment type="caution">
    <text evidence="2">The sequence shown here is derived from an EMBL/GenBank/DDBJ whole genome shotgun (WGS) entry which is preliminary data.</text>
</comment>
<dbReference type="CDD" id="cd13585">
    <property type="entry name" value="PBP2_TMBP_like"/>
    <property type="match status" value="1"/>
</dbReference>
<dbReference type="EMBL" id="SNXX01000005">
    <property type="protein sequence ID" value="TDP98205.1"/>
    <property type="molecule type" value="Genomic_DNA"/>
</dbReference>
<dbReference type="AlphaFoldDB" id="A0A4R6SG65"/>
<sequence length="419" mass="46750">MSKKLLVFSMLLFFVFSFSFVVAAEDVTVEFWTMQLKPTFTDYINGVIEDFEAENPGVEIDWVDVPWADMEKKLLSSAAAGNAPDVANLNVPFSMQIAELGGLVDMDKNLSEDVKDKYFESVWSSNTYDGQTHAIPWYLSTSITMYNSQIFAEAGLDPEAPPARYSELTEMGRQIKEETGKYLMLPPIAETGRYLEYMVRQGIPLLNEDRTEAAFNTEKSVEFLEMWVEMFEEGIIPRETVTEGHNAAVDLYQSNQAAILLTGPQFLDRIKENAPGIYENTEVAPEITGEANKVGVAVMNIAVLKDTEHKEESIEFAKFITNNKNQLDFAKIVTILPSTKEAAADPFFTDVESGSKSDMARKVSAEQLDRAVNLVPPLSNQNQLNEAINQMVQNALLGEKTAAEAIADAEAEWNRILAE</sequence>
<organism evidence="2 3">
    <name type="scientific">Halanaerobium saccharolyticum</name>
    <dbReference type="NCBI Taxonomy" id="43595"/>
    <lineage>
        <taxon>Bacteria</taxon>
        <taxon>Bacillati</taxon>
        <taxon>Bacillota</taxon>
        <taxon>Clostridia</taxon>
        <taxon>Halanaerobiales</taxon>
        <taxon>Halanaerobiaceae</taxon>
        <taxon>Halanaerobium</taxon>
    </lineage>
</organism>
<evidence type="ECO:0000313" key="2">
    <source>
        <dbReference type="EMBL" id="TDP98205.1"/>
    </source>
</evidence>
<reference evidence="2 3" key="1">
    <citation type="submission" date="2019-03" db="EMBL/GenBank/DDBJ databases">
        <title>Subsurface microbial communities from deep shales in Ohio and West Virginia, USA.</title>
        <authorList>
            <person name="Wrighton K."/>
        </authorList>
    </citation>
    <scope>NUCLEOTIDE SEQUENCE [LARGE SCALE GENOMIC DNA]</scope>
    <source>
        <strain evidence="2 3">MSL 7</strain>
    </source>
</reference>
<proteinExistence type="predicted"/>
<evidence type="ECO:0000256" key="1">
    <source>
        <dbReference type="SAM" id="SignalP"/>
    </source>
</evidence>
<feature type="chain" id="PRO_5038973435" evidence="1">
    <location>
        <begin position="24"/>
        <end position="419"/>
    </location>
</feature>
<name>A0A4R6SG65_9FIRM</name>
<accession>A0A4R6SG65</accession>